<sequence length="553" mass="63507">MAQQLVNCQFCDINRTVRGGVRWKCLNCDLNLCENCKTGRHSRIKDSNQHRIIDIQALRTESSTTLTVAEWTREMDLQKIVCLEHPNKKCYHFCKECKKPICPSCFLEHRDHNLIELELIYKDQQQRLKNIQREIDNDLQTLPGIMTMISKEEEEISRNYDDVRLKIEQRESEIKLQATNDAKRLLKDLEEFRKTENTVISLKQQKVRVYEVNLKHQKNKIQETFKSHEATSILTTIGQIDKKIALENTVKGSKQKFAFKTPSSHCIDFGSLIKIPELFIKSKYQIEDINVFGIKGKHGNYTTIVFKKNKLGVYFLGNVSFSDSESKCIISNEKEISDDVFDLTITKDGIILFSMAQSSEIKCIAKNSEIETFSFLEPKQIRGIHACDNGNILVGFSSFHNGEQSGLLVLNEEKVQIKTFELDINNEKIFSFPDKITTNKNGDICVIDHRFYVGRVVALNEGGHVKWTYNAHDMDKFNPCDIVTTSTGLVIITTDYYCNVVHLLSENGDFLTKFGGDEVNISMVRCLNNDEEENLQIACNFSDHVEIIIAKIL</sequence>
<dbReference type="PROSITE" id="PS50119">
    <property type="entry name" value="ZF_BBOX"/>
    <property type="match status" value="1"/>
</dbReference>
<dbReference type="InterPro" id="IPR000315">
    <property type="entry name" value="Znf_B-box"/>
</dbReference>
<evidence type="ECO:0000313" key="4">
    <source>
        <dbReference type="EMBL" id="CAG2186732.1"/>
    </source>
</evidence>
<evidence type="ECO:0000256" key="2">
    <source>
        <dbReference type="SAM" id="Coils"/>
    </source>
</evidence>
<dbReference type="SMART" id="SM00336">
    <property type="entry name" value="BBOX"/>
    <property type="match status" value="2"/>
</dbReference>
<dbReference type="Proteomes" id="UP000683360">
    <property type="component" value="Unassembled WGS sequence"/>
</dbReference>
<dbReference type="Pfam" id="PF00643">
    <property type="entry name" value="zf-B_box"/>
    <property type="match status" value="1"/>
</dbReference>
<organism evidence="4 5">
    <name type="scientific">Mytilus edulis</name>
    <name type="common">Blue mussel</name>
    <dbReference type="NCBI Taxonomy" id="6550"/>
    <lineage>
        <taxon>Eukaryota</taxon>
        <taxon>Metazoa</taxon>
        <taxon>Spiralia</taxon>
        <taxon>Lophotrochozoa</taxon>
        <taxon>Mollusca</taxon>
        <taxon>Bivalvia</taxon>
        <taxon>Autobranchia</taxon>
        <taxon>Pteriomorphia</taxon>
        <taxon>Mytilida</taxon>
        <taxon>Mytiloidea</taxon>
        <taxon>Mytilidae</taxon>
        <taxon>Mytilinae</taxon>
        <taxon>Mytilus</taxon>
    </lineage>
</organism>
<evidence type="ECO:0000313" key="5">
    <source>
        <dbReference type="Proteomes" id="UP000683360"/>
    </source>
</evidence>
<evidence type="ECO:0000259" key="3">
    <source>
        <dbReference type="PROSITE" id="PS50119"/>
    </source>
</evidence>
<name>A0A8S3PSH2_MYTED</name>
<dbReference type="PANTHER" id="PTHR25462">
    <property type="entry name" value="BONUS, ISOFORM C-RELATED"/>
    <property type="match status" value="1"/>
</dbReference>
<dbReference type="InterPro" id="IPR047153">
    <property type="entry name" value="TRIM45/56/19-like"/>
</dbReference>
<dbReference type="SUPFAM" id="SSF57850">
    <property type="entry name" value="RING/U-box"/>
    <property type="match status" value="1"/>
</dbReference>
<dbReference type="SUPFAM" id="SSF63829">
    <property type="entry name" value="Calcium-dependent phosphotriesterase"/>
    <property type="match status" value="1"/>
</dbReference>
<dbReference type="PANTHER" id="PTHR25462:SF296">
    <property type="entry name" value="MEIOTIC P26, ISOFORM F"/>
    <property type="match status" value="1"/>
</dbReference>
<protein>
    <recommendedName>
        <fullName evidence="3">B box-type domain-containing protein</fullName>
    </recommendedName>
</protein>
<keyword evidence="2" id="KW-0175">Coiled coil</keyword>
<comment type="caution">
    <text evidence="4">The sequence shown here is derived from an EMBL/GenBank/DDBJ whole genome shotgun (WGS) entry which is preliminary data.</text>
</comment>
<dbReference type="GO" id="GO:0061630">
    <property type="term" value="F:ubiquitin protein ligase activity"/>
    <property type="evidence" value="ECO:0007669"/>
    <property type="project" value="TreeGrafter"/>
</dbReference>
<keyword evidence="1" id="KW-0862">Zinc</keyword>
<dbReference type="CDD" id="cd19757">
    <property type="entry name" value="Bbox1"/>
    <property type="match status" value="1"/>
</dbReference>
<proteinExistence type="predicted"/>
<evidence type="ECO:0000256" key="1">
    <source>
        <dbReference type="PROSITE-ProRule" id="PRU00024"/>
    </source>
</evidence>
<keyword evidence="1" id="KW-0479">Metal-binding</keyword>
<feature type="domain" description="B box-type" evidence="3">
    <location>
        <begin position="77"/>
        <end position="117"/>
    </location>
</feature>
<gene>
    <name evidence="4" type="ORF">MEDL_2223</name>
</gene>
<dbReference type="GO" id="GO:0008270">
    <property type="term" value="F:zinc ion binding"/>
    <property type="evidence" value="ECO:0007669"/>
    <property type="project" value="UniProtKB-KW"/>
</dbReference>
<keyword evidence="5" id="KW-1185">Reference proteome</keyword>
<dbReference type="AlphaFoldDB" id="A0A8S3PSH2"/>
<dbReference type="InterPro" id="IPR011042">
    <property type="entry name" value="6-blade_b-propeller_TolB-like"/>
</dbReference>
<dbReference type="Gene3D" id="3.30.160.60">
    <property type="entry name" value="Classic Zinc Finger"/>
    <property type="match status" value="1"/>
</dbReference>
<dbReference type="SUPFAM" id="SSF57845">
    <property type="entry name" value="B-box zinc-binding domain"/>
    <property type="match status" value="1"/>
</dbReference>
<keyword evidence="1" id="KW-0863">Zinc-finger</keyword>
<dbReference type="EMBL" id="CAJPWZ010000143">
    <property type="protein sequence ID" value="CAG2186732.1"/>
    <property type="molecule type" value="Genomic_DNA"/>
</dbReference>
<dbReference type="Gene3D" id="2.120.10.30">
    <property type="entry name" value="TolB, C-terminal domain"/>
    <property type="match status" value="1"/>
</dbReference>
<accession>A0A8S3PSH2</accession>
<feature type="coiled-coil region" evidence="2">
    <location>
        <begin position="114"/>
        <end position="141"/>
    </location>
</feature>
<dbReference type="OrthoDB" id="6100276at2759"/>
<reference evidence="4" key="1">
    <citation type="submission" date="2021-03" db="EMBL/GenBank/DDBJ databases">
        <authorList>
            <person name="Bekaert M."/>
        </authorList>
    </citation>
    <scope>NUCLEOTIDE SEQUENCE</scope>
</reference>